<dbReference type="Proteomes" id="UP001470586">
    <property type="component" value="Chromosome"/>
</dbReference>
<dbReference type="PANTHER" id="PTHR20855">
    <property type="entry name" value="ADIPOR/PROGESTIN RECEPTOR-RELATED"/>
    <property type="match status" value="1"/>
</dbReference>
<feature type="transmembrane region" description="Helical" evidence="5">
    <location>
        <begin position="193"/>
        <end position="211"/>
    </location>
</feature>
<organism evidence="6 7">
    <name type="scientific">Candidatus Phytoplasma asteris</name>
    <dbReference type="NCBI Taxonomy" id="85620"/>
    <lineage>
        <taxon>Bacteria</taxon>
        <taxon>Bacillati</taxon>
        <taxon>Mycoplasmatota</taxon>
        <taxon>Mollicutes</taxon>
        <taxon>Acholeplasmatales</taxon>
        <taxon>Acholeplasmataceae</taxon>
        <taxon>Candidatus Phytoplasma</taxon>
        <taxon>16SrI (Aster yellows group)</taxon>
    </lineage>
</organism>
<protein>
    <submittedName>
        <fullName evidence="6">Hemolysin III-like protein</fullName>
    </submittedName>
</protein>
<keyword evidence="2 5" id="KW-0812">Transmembrane</keyword>
<feature type="transmembrane region" description="Helical" evidence="5">
    <location>
        <begin position="218"/>
        <end position="237"/>
    </location>
</feature>
<sequence length="273" mass="31304">MNYYFLNVSLFSLFSLFFLIICIISKLFIISLIAAYSKQEGSFILKCSTKPSDKQTLGEEIANAISHGLMIPLGFFILVCFCLKTSSMSNPNGYIVLVFSISMIILYLMSTLYHSLSFTKAHNFFQKTDHISIYLLIWGTFTPILLLLPELQKPLFALASVPISKGQFFFVCQCILVFSGIICKVFWMNKGKIIHLIFYALLGWSGLLLVPAMWEANIFYFVLLGGVFYSLGIYFYIKDNKKYFHFIWHLFVIAGTCFHAWGIYCLLEILPKN</sequence>
<proteinExistence type="predicted"/>
<evidence type="ECO:0000256" key="2">
    <source>
        <dbReference type="ARBA" id="ARBA00022692"/>
    </source>
</evidence>
<feature type="transmembrane region" description="Helical" evidence="5">
    <location>
        <begin position="95"/>
        <end position="116"/>
    </location>
</feature>
<evidence type="ECO:0000256" key="3">
    <source>
        <dbReference type="ARBA" id="ARBA00022989"/>
    </source>
</evidence>
<dbReference type="Pfam" id="PF03006">
    <property type="entry name" value="HlyIII"/>
    <property type="match status" value="1"/>
</dbReference>
<feature type="transmembrane region" description="Helical" evidence="5">
    <location>
        <begin position="61"/>
        <end position="83"/>
    </location>
</feature>
<evidence type="ECO:0000256" key="4">
    <source>
        <dbReference type="ARBA" id="ARBA00023136"/>
    </source>
</evidence>
<feature type="transmembrane region" description="Helical" evidence="5">
    <location>
        <begin position="168"/>
        <end position="187"/>
    </location>
</feature>
<evidence type="ECO:0000313" key="7">
    <source>
        <dbReference type="Proteomes" id="UP001470586"/>
    </source>
</evidence>
<keyword evidence="7" id="KW-1185">Reference proteome</keyword>
<dbReference type="InterPro" id="IPR004254">
    <property type="entry name" value="AdipoR/HlyIII-related"/>
</dbReference>
<feature type="transmembrane region" description="Helical" evidence="5">
    <location>
        <begin position="131"/>
        <end position="148"/>
    </location>
</feature>
<name>A0ABZ2YH69_9MOLU</name>
<reference evidence="6" key="1">
    <citation type="submission" date="2023-06" db="EMBL/GenBank/DDBJ databases">
        <title>Complete Genome of Candidatus Phytoplasma asteris M33.</title>
        <authorList>
            <person name="Toth R."/>
            <person name="Ilic A.-M."/>
            <person name="Huettel B."/>
            <person name="Duduk B."/>
            <person name="Kube M."/>
        </authorList>
    </citation>
    <scope>NUCLEOTIDE SEQUENCE [LARGE SCALE GENOMIC DNA]</scope>
    <source>
        <strain evidence="6">M33</strain>
    </source>
</reference>
<evidence type="ECO:0000256" key="5">
    <source>
        <dbReference type="SAM" id="Phobius"/>
    </source>
</evidence>
<dbReference type="EMBL" id="CP128397">
    <property type="protein sequence ID" value="WZN38712.1"/>
    <property type="molecule type" value="Genomic_DNA"/>
</dbReference>
<feature type="transmembrane region" description="Helical" evidence="5">
    <location>
        <begin position="12"/>
        <end position="36"/>
    </location>
</feature>
<dbReference type="PANTHER" id="PTHR20855:SF3">
    <property type="entry name" value="LD03007P"/>
    <property type="match status" value="1"/>
</dbReference>
<feature type="transmembrane region" description="Helical" evidence="5">
    <location>
        <begin position="243"/>
        <end position="267"/>
    </location>
</feature>
<evidence type="ECO:0000313" key="6">
    <source>
        <dbReference type="EMBL" id="WZN38712.1"/>
    </source>
</evidence>
<gene>
    <name evidence="6" type="ORF">M33023_05780</name>
</gene>
<accession>A0ABZ2YH69</accession>
<keyword evidence="3 5" id="KW-1133">Transmembrane helix</keyword>
<evidence type="ECO:0000256" key="1">
    <source>
        <dbReference type="ARBA" id="ARBA00004141"/>
    </source>
</evidence>
<comment type="subcellular location">
    <subcellularLocation>
        <location evidence="1">Membrane</location>
        <topology evidence="1">Multi-pass membrane protein</topology>
    </subcellularLocation>
</comment>
<keyword evidence="4 5" id="KW-0472">Membrane</keyword>